<dbReference type="InParanoid" id="A0A1Z5JEA9"/>
<reference evidence="2 3" key="1">
    <citation type="journal article" date="2015" name="Plant Cell">
        <title>Oil accumulation by the oleaginous diatom Fistulifera solaris as revealed by the genome and transcriptome.</title>
        <authorList>
            <person name="Tanaka T."/>
            <person name="Maeda Y."/>
            <person name="Veluchamy A."/>
            <person name="Tanaka M."/>
            <person name="Abida H."/>
            <person name="Marechal E."/>
            <person name="Bowler C."/>
            <person name="Muto M."/>
            <person name="Sunaga Y."/>
            <person name="Tanaka M."/>
            <person name="Yoshino T."/>
            <person name="Taniguchi T."/>
            <person name="Fukuda Y."/>
            <person name="Nemoto M."/>
            <person name="Matsumoto M."/>
            <person name="Wong P.S."/>
            <person name="Aburatani S."/>
            <person name="Fujibuchi W."/>
        </authorList>
    </citation>
    <scope>NUCLEOTIDE SEQUENCE [LARGE SCALE GENOMIC DNA]</scope>
    <source>
        <strain evidence="2 3">JPCC DA0580</strain>
    </source>
</reference>
<keyword evidence="3" id="KW-1185">Reference proteome</keyword>
<dbReference type="Proteomes" id="UP000198406">
    <property type="component" value="Unassembled WGS sequence"/>
</dbReference>
<dbReference type="AlphaFoldDB" id="A0A1Z5JEA9"/>
<dbReference type="EMBL" id="BDSP01000049">
    <property type="protein sequence ID" value="GAX12091.1"/>
    <property type="molecule type" value="Genomic_DNA"/>
</dbReference>
<sequence>MKSLSFVWCLFLPLISAQRFLREGFSSQMGSEARGEMQLDDNESLSGMTREMFLMHDVKWELQPPKIEQEKLSSSVRAHINKYLNSPVQMQLLKKRGKYGLKAFGVMKDGKKLRAFWRPSMADRLKSTDLLEVSYDEAVRSRLFVVEFEVQLPPMKGTRQLPSVVYQIPLENGSMNPKSMVPRSSGTVKVFPEGRKDGDKDSGLSVGNCIVSASMRNGIVDPGWAKGKIAFRKGRSKGVL</sequence>
<name>A0A1Z5JEA9_FISSO</name>
<comment type="caution">
    <text evidence="2">The sequence shown here is derived from an EMBL/GenBank/DDBJ whole genome shotgun (WGS) entry which is preliminary data.</text>
</comment>
<feature type="chain" id="PRO_5013074538" evidence="1">
    <location>
        <begin position="18"/>
        <end position="240"/>
    </location>
</feature>
<evidence type="ECO:0000313" key="2">
    <source>
        <dbReference type="EMBL" id="GAX12091.1"/>
    </source>
</evidence>
<keyword evidence="1" id="KW-0732">Signal</keyword>
<accession>A0A1Z5JEA9</accession>
<feature type="signal peptide" evidence="1">
    <location>
        <begin position="1"/>
        <end position="17"/>
    </location>
</feature>
<evidence type="ECO:0000256" key="1">
    <source>
        <dbReference type="SAM" id="SignalP"/>
    </source>
</evidence>
<gene>
    <name evidence="2" type="ORF">FisN_15Lh217</name>
</gene>
<organism evidence="2 3">
    <name type="scientific">Fistulifera solaris</name>
    <name type="common">Oleaginous diatom</name>
    <dbReference type="NCBI Taxonomy" id="1519565"/>
    <lineage>
        <taxon>Eukaryota</taxon>
        <taxon>Sar</taxon>
        <taxon>Stramenopiles</taxon>
        <taxon>Ochrophyta</taxon>
        <taxon>Bacillariophyta</taxon>
        <taxon>Bacillariophyceae</taxon>
        <taxon>Bacillariophycidae</taxon>
        <taxon>Naviculales</taxon>
        <taxon>Naviculaceae</taxon>
        <taxon>Fistulifera</taxon>
    </lineage>
</organism>
<dbReference type="OrthoDB" id="37242at2759"/>
<proteinExistence type="predicted"/>
<evidence type="ECO:0000313" key="3">
    <source>
        <dbReference type="Proteomes" id="UP000198406"/>
    </source>
</evidence>
<protein>
    <submittedName>
        <fullName evidence="2">Uncharacterized protein</fullName>
    </submittedName>
</protein>